<gene>
    <name evidence="2" type="ORF">COLO4_32188</name>
</gene>
<keyword evidence="1" id="KW-0732">Signal</keyword>
<comment type="caution">
    <text evidence="2">The sequence shown here is derived from an EMBL/GenBank/DDBJ whole genome shotgun (WGS) entry which is preliminary data.</text>
</comment>
<sequence>MNMVLILFHSLFSFPLLYVHPLPDCCSSITEPFPEEADRDEDRGSPRVLCAAIVADGFLLFTGGGKKEKGASHFRRYEQANLNFYKFHSSGFSFRFGYGFSHNFTSMVAAMKKTRLEMNDSDPVGLRRRCTAAVHQSRSNDQEDSAIVGFDGVYAKSQKGSMADKILHELLQSGDSAQQEAELDTLTKYG</sequence>
<keyword evidence="3" id="KW-1185">Reference proteome</keyword>
<organism evidence="2 3">
    <name type="scientific">Corchorus olitorius</name>
    <dbReference type="NCBI Taxonomy" id="93759"/>
    <lineage>
        <taxon>Eukaryota</taxon>
        <taxon>Viridiplantae</taxon>
        <taxon>Streptophyta</taxon>
        <taxon>Embryophyta</taxon>
        <taxon>Tracheophyta</taxon>
        <taxon>Spermatophyta</taxon>
        <taxon>Magnoliopsida</taxon>
        <taxon>eudicotyledons</taxon>
        <taxon>Gunneridae</taxon>
        <taxon>Pentapetalae</taxon>
        <taxon>rosids</taxon>
        <taxon>malvids</taxon>
        <taxon>Malvales</taxon>
        <taxon>Malvaceae</taxon>
        <taxon>Grewioideae</taxon>
        <taxon>Apeibeae</taxon>
        <taxon>Corchorus</taxon>
    </lineage>
</organism>
<dbReference type="EMBL" id="AWUE01021043">
    <property type="protein sequence ID" value="OMO63853.1"/>
    <property type="molecule type" value="Genomic_DNA"/>
</dbReference>
<evidence type="ECO:0000313" key="3">
    <source>
        <dbReference type="Proteomes" id="UP000187203"/>
    </source>
</evidence>
<evidence type="ECO:0000256" key="1">
    <source>
        <dbReference type="SAM" id="SignalP"/>
    </source>
</evidence>
<dbReference type="Proteomes" id="UP000187203">
    <property type="component" value="Unassembled WGS sequence"/>
</dbReference>
<evidence type="ECO:0000313" key="2">
    <source>
        <dbReference type="EMBL" id="OMO63853.1"/>
    </source>
</evidence>
<proteinExistence type="predicted"/>
<reference evidence="3" key="1">
    <citation type="submission" date="2013-09" db="EMBL/GenBank/DDBJ databases">
        <title>Corchorus olitorius genome sequencing.</title>
        <authorList>
            <person name="Alam M."/>
            <person name="Haque M.S."/>
            <person name="Islam M.S."/>
            <person name="Emdad E.M."/>
            <person name="Islam M.M."/>
            <person name="Ahmed B."/>
            <person name="Halim A."/>
            <person name="Hossen Q.M.M."/>
            <person name="Hossain M.Z."/>
            <person name="Ahmed R."/>
            <person name="Khan M.M."/>
            <person name="Islam R."/>
            <person name="Rashid M.M."/>
            <person name="Khan S.A."/>
            <person name="Rahman M.S."/>
            <person name="Alam M."/>
            <person name="Yahiya A.S."/>
            <person name="Khan M.S."/>
            <person name="Azam M.S."/>
            <person name="Haque T."/>
            <person name="Lashkar M.Z.H."/>
            <person name="Akhand A.I."/>
            <person name="Morshed G."/>
            <person name="Roy S."/>
            <person name="Uddin K.S."/>
            <person name="Rabeya T."/>
            <person name="Hossain A.S."/>
            <person name="Chowdhury A."/>
            <person name="Snigdha A.R."/>
            <person name="Mortoza M.S."/>
            <person name="Matin S.A."/>
            <person name="Hoque S.M.E."/>
            <person name="Islam M.K."/>
            <person name="Roy D.K."/>
            <person name="Haider R."/>
            <person name="Moosa M.M."/>
            <person name="Elias S.M."/>
            <person name="Hasan A.M."/>
            <person name="Jahan S."/>
            <person name="Shafiuddin M."/>
            <person name="Mahmood N."/>
            <person name="Shommy N.S."/>
        </authorList>
    </citation>
    <scope>NUCLEOTIDE SEQUENCE [LARGE SCALE GENOMIC DNA]</scope>
    <source>
        <strain evidence="3">cv. O-4</strain>
    </source>
</reference>
<dbReference type="AlphaFoldDB" id="A0A1R3H0H6"/>
<feature type="signal peptide" evidence="1">
    <location>
        <begin position="1"/>
        <end position="21"/>
    </location>
</feature>
<feature type="chain" id="PRO_5012300294" evidence="1">
    <location>
        <begin position="22"/>
        <end position="190"/>
    </location>
</feature>
<accession>A0A1R3H0H6</accession>
<name>A0A1R3H0H6_9ROSI</name>
<protein>
    <submittedName>
        <fullName evidence="2">Uncharacterized protein</fullName>
    </submittedName>
</protein>